<dbReference type="EMBL" id="AFZX01000030">
    <property type="protein sequence ID" value="EHL08130.1"/>
    <property type="molecule type" value="Genomic_DNA"/>
</dbReference>
<dbReference type="AlphaFoldDB" id="G9XJI6"/>
<evidence type="ECO:0000313" key="2">
    <source>
        <dbReference type="EMBL" id="EHL08130.1"/>
    </source>
</evidence>
<organism evidence="2 3">
    <name type="scientific">Desulfitobacterium hafniense DP7</name>
    <dbReference type="NCBI Taxonomy" id="537010"/>
    <lineage>
        <taxon>Bacteria</taxon>
        <taxon>Bacillati</taxon>
        <taxon>Bacillota</taxon>
        <taxon>Clostridia</taxon>
        <taxon>Eubacteriales</taxon>
        <taxon>Desulfitobacteriaceae</taxon>
        <taxon>Desulfitobacterium</taxon>
    </lineage>
</organism>
<dbReference type="Proteomes" id="UP000004416">
    <property type="component" value="Unassembled WGS sequence"/>
</dbReference>
<accession>G9XJI6</accession>
<dbReference type="HOGENOM" id="CLU_3042703_0_0_9"/>
<evidence type="ECO:0000313" key="3">
    <source>
        <dbReference type="Proteomes" id="UP000004416"/>
    </source>
</evidence>
<proteinExistence type="predicted"/>
<dbReference type="PATRIC" id="fig|537010.4.peg.1033"/>
<feature type="region of interest" description="Disordered" evidence="1">
    <location>
        <begin position="35"/>
        <end position="54"/>
    </location>
</feature>
<reference evidence="2 3" key="1">
    <citation type="submission" date="2011-08" db="EMBL/GenBank/DDBJ databases">
        <authorList>
            <person name="Weinstock G."/>
            <person name="Sodergren E."/>
            <person name="Clifton S."/>
            <person name="Fulton L."/>
            <person name="Fulton B."/>
            <person name="Courtney L."/>
            <person name="Fronick C."/>
            <person name="Harrison M."/>
            <person name="Strong C."/>
            <person name="Farmer C."/>
            <person name="Delahaunty K."/>
            <person name="Markovic C."/>
            <person name="Hall O."/>
            <person name="Minx P."/>
            <person name="Tomlinson C."/>
            <person name="Mitreva M."/>
            <person name="Hou S."/>
            <person name="Chen J."/>
            <person name="Wollam A."/>
            <person name="Pepin K.H."/>
            <person name="Johnson M."/>
            <person name="Bhonagiri V."/>
            <person name="Zhang X."/>
            <person name="Suruliraj S."/>
            <person name="Warren W."/>
            <person name="Chinwalla A."/>
            <person name="Mardis E.R."/>
            <person name="Wilson R.K."/>
        </authorList>
    </citation>
    <scope>NUCLEOTIDE SEQUENCE [LARGE SCALE GENOMIC DNA]</scope>
    <source>
        <strain evidence="2 3">DP7</strain>
    </source>
</reference>
<gene>
    <name evidence="2" type="ORF">HMPREF0322_01117</name>
</gene>
<evidence type="ECO:0000256" key="1">
    <source>
        <dbReference type="SAM" id="MobiDB-lite"/>
    </source>
</evidence>
<protein>
    <submittedName>
        <fullName evidence="2">Uncharacterized protein</fullName>
    </submittedName>
</protein>
<name>G9XJI6_DESHA</name>
<comment type="caution">
    <text evidence="2">The sequence shown here is derived from an EMBL/GenBank/DDBJ whole genome shotgun (WGS) entry which is preliminary data.</text>
</comment>
<sequence length="54" mass="5900">MNIGLHGLKAAPWLGIIKAYQNDVKCQEKNLPECLPGHSRRGHTYPAAGNNSTQ</sequence>